<evidence type="ECO:0000313" key="3">
    <source>
        <dbReference type="Proteomes" id="UP000242957"/>
    </source>
</evidence>
<feature type="signal peptide" evidence="1">
    <location>
        <begin position="1"/>
        <end position="20"/>
    </location>
</feature>
<dbReference type="EMBL" id="FNIJ01000001">
    <property type="protein sequence ID" value="SDN15638.1"/>
    <property type="molecule type" value="Genomic_DNA"/>
</dbReference>
<accession>A0A1G9Z2D2</accession>
<dbReference type="Proteomes" id="UP000242957">
    <property type="component" value="Unassembled WGS sequence"/>
</dbReference>
<keyword evidence="1" id="KW-0732">Signal</keyword>
<gene>
    <name evidence="2" type="ORF">SAMN05216193_101329</name>
</gene>
<dbReference type="OrthoDB" id="7011214at2"/>
<evidence type="ECO:0000313" key="2">
    <source>
        <dbReference type="EMBL" id="SDN15638.1"/>
    </source>
</evidence>
<organism evidence="2 3">
    <name type="scientific">Pseudomonas jinjuensis</name>
    <dbReference type="NCBI Taxonomy" id="198616"/>
    <lineage>
        <taxon>Bacteria</taxon>
        <taxon>Pseudomonadati</taxon>
        <taxon>Pseudomonadota</taxon>
        <taxon>Gammaproteobacteria</taxon>
        <taxon>Pseudomonadales</taxon>
        <taxon>Pseudomonadaceae</taxon>
        <taxon>Pseudomonas</taxon>
    </lineage>
</organism>
<evidence type="ECO:0008006" key="4">
    <source>
        <dbReference type="Google" id="ProtNLM"/>
    </source>
</evidence>
<name>A0A1G9Z2D2_9PSED</name>
<reference evidence="3" key="1">
    <citation type="submission" date="2016-10" db="EMBL/GenBank/DDBJ databases">
        <authorList>
            <person name="Varghese N."/>
            <person name="Submissions S."/>
        </authorList>
    </citation>
    <scope>NUCLEOTIDE SEQUENCE [LARGE SCALE GENOMIC DNA]</scope>
    <source>
        <strain evidence="3">JCM 21621</strain>
    </source>
</reference>
<proteinExistence type="predicted"/>
<sequence>MSQIKIIGALLLGCSANALAENGIIRFHGAVVEPSCIMQAGPARNVSFQLGGCSVVPQVSAVDPGTPHRPVRITVTELGGQPSEAMDDGLAFRIHGQSPKNLLVRLDYL</sequence>
<keyword evidence="3" id="KW-1185">Reference proteome</keyword>
<dbReference type="AlphaFoldDB" id="A0A1G9Z2D2"/>
<feature type="chain" id="PRO_5017328773" description="Type 1 fimbrial protein" evidence="1">
    <location>
        <begin position="21"/>
        <end position="109"/>
    </location>
</feature>
<protein>
    <recommendedName>
        <fullName evidence="4">Type 1 fimbrial protein</fullName>
    </recommendedName>
</protein>
<evidence type="ECO:0000256" key="1">
    <source>
        <dbReference type="SAM" id="SignalP"/>
    </source>
</evidence>
<dbReference type="RefSeq" id="WP_084310323.1">
    <property type="nucleotide sequence ID" value="NZ_FNIJ01000001.1"/>
</dbReference>